<dbReference type="RefSeq" id="WP_148884373.1">
    <property type="nucleotide sequence ID" value="NZ_CP042817.1"/>
</dbReference>
<name>A0AAE6IRT7_TREPH</name>
<feature type="region of interest" description="Disordered" evidence="1">
    <location>
        <begin position="241"/>
        <end position="260"/>
    </location>
</feature>
<gene>
    <name evidence="2" type="ORF">FUT82_00610</name>
</gene>
<reference evidence="2 3" key="1">
    <citation type="submission" date="2019-08" db="EMBL/GenBank/DDBJ databases">
        <authorList>
            <person name="Kuhnert P."/>
        </authorList>
    </citation>
    <scope>NUCLEOTIDE SEQUENCE [LARGE SCALE GENOMIC DNA]</scope>
    <source>
        <strain evidence="2 3">B36.5</strain>
    </source>
</reference>
<evidence type="ECO:0000256" key="1">
    <source>
        <dbReference type="SAM" id="MobiDB-lite"/>
    </source>
</evidence>
<evidence type="ECO:0000313" key="2">
    <source>
        <dbReference type="EMBL" id="QEJ96656.1"/>
    </source>
</evidence>
<dbReference type="AlphaFoldDB" id="A0AAE6IRT7"/>
<organism evidence="2 3">
    <name type="scientific">Treponema phagedenis</name>
    <dbReference type="NCBI Taxonomy" id="162"/>
    <lineage>
        <taxon>Bacteria</taxon>
        <taxon>Pseudomonadati</taxon>
        <taxon>Spirochaetota</taxon>
        <taxon>Spirochaetia</taxon>
        <taxon>Spirochaetales</taxon>
        <taxon>Treponemataceae</taxon>
        <taxon>Treponema</taxon>
    </lineage>
</organism>
<evidence type="ECO:0000313" key="3">
    <source>
        <dbReference type="Proteomes" id="UP000323594"/>
    </source>
</evidence>
<proteinExistence type="predicted"/>
<protein>
    <submittedName>
        <fullName evidence="2">Uncharacterized protein</fullName>
    </submittedName>
</protein>
<dbReference type="EMBL" id="CP042817">
    <property type="protein sequence ID" value="QEJ96656.1"/>
    <property type="molecule type" value="Genomic_DNA"/>
</dbReference>
<feature type="compositionally biased region" description="Basic and acidic residues" evidence="1">
    <location>
        <begin position="245"/>
        <end position="260"/>
    </location>
</feature>
<dbReference type="Proteomes" id="UP000323594">
    <property type="component" value="Chromosome"/>
</dbReference>
<accession>A0AAE6IRT7</accession>
<sequence>MEKIRIRKLFNADLTKENSENFVQKEKITNIIPNKVYYVEHSIYFSNTMEVYEDDTMQKPLVLETDYNFAEIDSIASEMSNIDCYKALTFNQRFEKVFIRYHSYGDLLSAEDINCIADGVNTLSEINEKQTQEFNTLVRNFEEHITNGKAHNATETVTGNSIAYRTEDGRLKAADAKENEDLVNLKSQTQAIQTSEERTQNKITEAKNELISDIETLTKKVKAENPTLTLQDFLPAGIDESSATDEQKQSAEQKLDERTAELKPYHNVIRNKNSSIEVPDAQTEAEAVNKKALDVVEVNVANLRTGLGEISNRVDVVDGNIANLTTDIGEISNRVEELENKPAPGGDIYKFDGFVTETNKIWRTDKTNWNGVVVKRVSIPIYFLKKGLGKLLDLKPLNIDTITSIEGVVTIGKETYPLAYAAAKNMIALNTTKAQLLFSAISANCSAYIVLEYF</sequence>